<dbReference type="InterPro" id="IPR051459">
    <property type="entry name" value="Cytochrome_c-type_DH"/>
</dbReference>
<gene>
    <name evidence="7" type="ORF">AZF00_08685</name>
</gene>
<evidence type="ECO:0000256" key="2">
    <source>
        <dbReference type="ARBA" id="ARBA00022723"/>
    </source>
</evidence>
<keyword evidence="1 4" id="KW-0349">Heme</keyword>
<dbReference type="RefSeq" id="WP_062383535.1">
    <property type="nucleotide sequence ID" value="NZ_CP014544.1"/>
</dbReference>
<organism evidence="7 8">
    <name type="scientific">Zhongshania aliphaticivorans</name>
    <dbReference type="NCBI Taxonomy" id="1470434"/>
    <lineage>
        <taxon>Bacteria</taxon>
        <taxon>Pseudomonadati</taxon>
        <taxon>Pseudomonadota</taxon>
        <taxon>Gammaproteobacteria</taxon>
        <taxon>Cellvibrionales</taxon>
        <taxon>Spongiibacteraceae</taxon>
        <taxon>Zhongshania</taxon>
    </lineage>
</organism>
<dbReference type="GO" id="GO:0046872">
    <property type="term" value="F:metal ion binding"/>
    <property type="evidence" value="ECO:0007669"/>
    <property type="project" value="UniProtKB-KW"/>
</dbReference>
<evidence type="ECO:0000256" key="1">
    <source>
        <dbReference type="ARBA" id="ARBA00022617"/>
    </source>
</evidence>
<dbReference type="GO" id="GO:0020037">
    <property type="term" value="F:heme binding"/>
    <property type="evidence" value="ECO:0007669"/>
    <property type="project" value="InterPro"/>
</dbReference>
<feature type="signal peptide" evidence="5">
    <location>
        <begin position="1"/>
        <end position="31"/>
    </location>
</feature>
<feature type="domain" description="Cytochrome c" evidence="6">
    <location>
        <begin position="111"/>
        <end position="198"/>
    </location>
</feature>
<protein>
    <recommendedName>
        <fullName evidence="6">Cytochrome c domain-containing protein</fullName>
    </recommendedName>
</protein>
<dbReference type="InterPro" id="IPR009056">
    <property type="entry name" value="Cyt_c-like_dom"/>
</dbReference>
<dbReference type="PANTHER" id="PTHR35008">
    <property type="entry name" value="BLL4482 PROTEIN-RELATED"/>
    <property type="match status" value="1"/>
</dbReference>
<evidence type="ECO:0000313" key="7">
    <source>
        <dbReference type="EMBL" id="AMO68375.1"/>
    </source>
</evidence>
<reference evidence="7 8" key="1">
    <citation type="submission" date="2015-12" db="EMBL/GenBank/DDBJ databases">
        <authorList>
            <person name="Shamseldin A."/>
            <person name="Moawad H."/>
            <person name="Abd El-Rahim W.M."/>
            <person name="Sadowsky M.J."/>
        </authorList>
    </citation>
    <scope>NUCLEOTIDE SEQUENCE [LARGE SCALE GENOMIC DNA]</scope>
    <source>
        <strain evidence="7 8">SM2</strain>
    </source>
</reference>
<sequence>MKISKFITSKLFGVSITALLLSATFLTPALAEAKGDAGKGAQKWADNCARCHNMRDPKELSDDYWETTVNHMRIRAGLWGQDTRDILAFLQASNTPAKKVTVKSVSVDLANSGLSGEAVYKSTCIACHGGDGKGAFPGIPDFTKSKGPLSKNDAELLSNMINGFQSPGSPMAMPPRGGNVSLTDADLKAVLGYMRTTFEK</sequence>
<evidence type="ECO:0000256" key="4">
    <source>
        <dbReference type="PROSITE-ProRule" id="PRU00433"/>
    </source>
</evidence>
<dbReference type="AlphaFoldDB" id="A0A127M573"/>
<dbReference type="EMBL" id="CP014544">
    <property type="protein sequence ID" value="AMO68375.1"/>
    <property type="molecule type" value="Genomic_DNA"/>
</dbReference>
<evidence type="ECO:0000256" key="5">
    <source>
        <dbReference type="SAM" id="SignalP"/>
    </source>
</evidence>
<feature type="chain" id="PRO_5007275032" description="Cytochrome c domain-containing protein" evidence="5">
    <location>
        <begin position="32"/>
        <end position="200"/>
    </location>
</feature>
<dbReference type="InterPro" id="IPR036909">
    <property type="entry name" value="Cyt_c-like_dom_sf"/>
</dbReference>
<dbReference type="PANTHER" id="PTHR35008:SF8">
    <property type="entry name" value="ALCOHOL DEHYDROGENASE CYTOCHROME C SUBUNIT"/>
    <property type="match status" value="1"/>
</dbReference>
<dbReference type="Pfam" id="PF13442">
    <property type="entry name" value="Cytochrome_CBB3"/>
    <property type="match status" value="1"/>
</dbReference>
<dbReference type="KEGG" id="zal:AZF00_08685"/>
<evidence type="ECO:0000259" key="6">
    <source>
        <dbReference type="PROSITE" id="PS51007"/>
    </source>
</evidence>
<dbReference type="SUPFAM" id="SSF46626">
    <property type="entry name" value="Cytochrome c"/>
    <property type="match status" value="2"/>
</dbReference>
<dbReference type="Proteomes" id="UP000074119">
    <property type="component" value="Chromosome"/>
</dbReference>
<name>A0A127M573_9GAMM</name>
<accession>A0A127M573</accession>
<evidence type="ECO:0000313" key="8">
    <source>
        <dbReference type="Proteomes" id="UP000074119"/>
    </source>
</evidence>
<dbReference type="GO" id="GO:0009055">
    <property type="term" value="F:electron transfer activity"/>
    <property type="evidence" value="ECO:0007669"/>
    <property type="project" value="InterPro"/>
</dbReference>
<keyword evidence="5" id="KW-0732">Signal</keyword>
<proteinExistence type="predicted"/>
<dbReference type="STRING" id="1470434.AZF00_08685"/>
<evidence type="ECO:0000256" key="3">
    <source>
        <dbReference type="ARBA" id="ARBA00023004"/>
    </source>
</evidence>
<keyword evidence="2 4" id="KW-0479">Metal-binding</keyword>
<keyword evidence="3 4" id="KW-0408">Iron</keyword>
<dbReference type="PROSITE" id="PS51007">
    <property type="entry name" value="CYTC"/>
    <property type="match status" value="1"/>
</dbReference>
<dbReference type="Gene3D" id="1.10.760.10">
    <property type="entry name" value="Cytochrome c-like domain"/>
    <property type="match status" value="1"/>
</dbReference>